<dbReference type="AlphaFoldDB" id="A0A9Q6S5G7"/>
<organism evidence="1 2">
    <name type="scientific">Paraburkholderia caribensis</name>
    <dbReference type="NCBI Taxonomy" id="75105"/>
    <lineage>
        <taxon>Bacteria</taxon>
        <taxon>Pseudomonadati</taxon>
        <taxon>Pseudomonadota</taxon>
        <taxon>Betaproteobacteria</taxon>
        <taxon>Burkholderiales</taxon>
        <taxon>Burkholderiaceae</taxon>
        <taxon>Paraburkholderia</taxon>
    </lineage>
</organism>
<sequence>MIALARQIVDALCFIEGLVESGTRLTMESREYRNGLLAQGYAKLSEYLLLQVRNRAEMNNDACCTGDVVQRRKDAAKNR</sequence>
<reference evidence="1 2" key="1">
    <citation type="journal article" date="2014" name="Genome Announc.">
        <title>Draft Genome Sequence of the Haloacid-Degrading Burkholderia caribensis Strain MBA4.</title>
        <authorList>
            <person name="Pan Y."/>
            <person name="Kong K.F."/>
            <person name="Tsang J.S."/>
        </authorList>
    </citation>
    <scope>NUCLEOTIDE SEQUENCE [LARGE SCALE GENOMIC DNA]</scope>
    <source>
        <strain evidence="1 2">852011</strain>
    </source>
</reference>
<dbReference type="EMBL" id="CP015959">
    <property type="protein sequence ID" value="QLB64940.1"/>
    <property type="molecule type" value="Genomic_DNA"/>
</dbReference>
<proteinExistence type="predicted"/>
<accession>A0A9Q6S5G7</accession>
<evidence type="ECO:0000313" key="2">
    <source>
        <dbReference type="Proteomes" id="UP000509548"/>
    </source>
</evidence>
<gene>
    <name evidence="1" type="ORF">A9O66_21205</name>
</gene>
<evidence type="ECO:0000313" key="1">
    <source>
        <dbReference type="EMBL" id="QLB64940.1"/>
    </source>
</evidence>
<dbReference type="Proteomes" id="UP000509548">
    <property type="component" value="Chromosome 2"/>
</dbReference>
<protein>
    <submittedName>
        <fullName evidence="1">Uncharacterized protein</fullName>
    </submittedName>
</protein>
<name>A0A9Q6S5G7_9BURK</name>